<sequence>MTSPAPPLSNDSLESLQNEDARKVMDTVDRLRKAGLGSIVQLPQIVTVGDQSSGKSSTLEAITGIPFPRKENLCTRFATQIVMRRAKAEGISVAIIPDKFRSQEEQEKLKALDLKLDDFSKLGDLMERATDAMGLNTPDQFQPHAFSRDVLSIEISGPTRPQLTLVDLPGLIHSETKYQSRDDVKLIQELVEDYIKEKRTIVLAVVSAKNDVANQIVLSKARDLGAGDRTLGIITKTDVLEPGTDNEKSWIELTQNKDVIFGLGWHMLRNRNPKEMEESLEYRDKTEKAFFSSGSFRSLDREMVGIETLRTRLSTLLYEHLTKELPLLQKELKEKHQETQQALDKLGHARATTEEQKQYLMVVGQEFEKIASAAVAGHYELEFLSKIDHKQPVMHKSNVVRLRAAVQHANLQFAGQMRQYGSKFRVVDGPPEFSEMEEKEKDSFTLAKYYKEAESFQLVQSHSEALKWVQEILERSRGRELPGNFNPAMIGQLFREQSQPWQQLAAAHVDKVVDLCTSFVEQLLRSITTEDVYNKVLQNIVQPELKARADRAHEELMEIVKDKNGDPITYNHYYTTTIQKMRAKMQERKVDALLREKGRQGTDFQGGPITSFPTQALVKMMSEVTTENDMDKFSAEDALICHMAYYKDELKFFVNSVTKHVIERHLVSDLPSKIISSVRFGLMSADDLRILAAEPSAVMQQREGLFKRQEMLKEGMKQFRFAVGNF</sequence>
<dbReference type="GO" id="GO:0000266">
    <property type="term" value="P:mitochondrial fission"/>
    <property type="evidence" value="ECO:0007669"/>
    <property type="project" value="TreeGrafter"/>
</dbReference>
<evidence type="ECO:0000256" key="3">
    <source>
        <dbReference type="SAM" id="Coils"/>
    </source>
</evidence>
<dbReference type="Pfam" id="PF01031">
    <property type="entry name" value="Dynamin_M"/>
    <property type="match status" value="1"/>
</dbReference>
<dbReference type="PRINTS" id="PR00195">
    <property type="entry name" value="DYNAMIN"/>
</dbReference>
<evidence type="ECO:0000256" key="1">
    <source>
        <dbReference type="ARBA" id="ARBA00022741"/>
    </source>
</evidence>
<evidence type="ECO:0000259" key="4">
    <source>
        <dbReference type="PROSITE" id="PS51388"/>
    </source>
</evidence>
<protein>
    <submittedName>
        <fullName evidence="6">P-loop containing nucleoside triphosphate hydrolase protein</fullName>
    </submittedName>
</protein>
<evidence type="ECO:0000313" key="6">
    <source>
        <dbReference type="EMBL" id="KAF2227464.1"/>
    </source>
</evidence>
<dbReference type="InterPro" id="IPR001401">
    <property type="entry name" value="Dynamin_GTPase"/>
</dbReference>
<dbReference type="GO" id="GO:0006897">
    <property type="term" value="P:endocytosis"/>
    <property type="evidence" value="ECO:0007669"/>
    <property type="project" value="TreeGrafter"/>
</dbReference>
<keyword evidence="7" id="KW-1185">Reference proteome</keyword>
<proteinExistence type="predicted"/>
<dbReference type="PROSITE" id="PS51388">
    <property type="entry name" value="GED"/>
    <property type="match status" value="1"/>
</dbReference>
<evidence type="ECO:0000259" key="5">
    <source>
        <dbReference type="PROSITE" id="PS51718"/>
    </source>
</evidence>
<dbReference type="Gene3D" id="3.40.50.300">
    <property type="entry name" value="P-loop containing nucleotide triphosphate hydrolases"/>
    <property type="match status" value="1"/>
</dbReference>
<dbReference type="InterPro" id="IPR030381">
    <property type="entry name" value="G_DYNAMIN_dom"/>
</dbReference>
<feature type="domain" description="GED" evidence="4">
    <location>
        <begin position="635"/>
        <end position="726"/>
    </location>
</feature>
<dbReference type="Pfam" id="PF00350">
    <property type="entry name" value="Dynamin_N"/>
    <property type="match status" value="1"/>
</dbReference>
<keyword evidence="3" id="KW-0175">Coiled coil</keyword>
<keyword evidence="1" id="KW-0547">Nucleotide-binding</keyword>
<keyword evidence="6" id="KW-0378">Hydrolase</keyword>
<gene>
    <name evidence="6" type="ORF">BDZ85DRAFT_189804</name>
</gene>
<dbReference type="AlphaFoldDB" id="A0A6A6GNY5"/>
<dbReference type="GO" id="GO:0005739">
    <property type="term" value="C:mitochondrion"/>
    <property type="evidence" value="ECO:0007669"/>
    <property type="project" value="TreeGrafter"/>
</dbReference>
<dbReference type="PROSITE" id="PS51718">
    <property type="entry name" value="G_DYNAMIN_2"/>
    <property type="match status" value="1"/>
</dbReference>
<dbReference type="SMART" id="SM00053">
    <property type="entry name" value="DYNc"/>
    <property type="match status" value="1"/>
</dbReference>
<dbReference type="GO" id="GO:0016559">
    <property type="term" value="P:peroxisome fission"/>
    <property type="evidence" value="ECO:0007669"/>
    <property type="project" value="TreeGrafter"/>
</dbReference>
<dbReference type="GO" id="GO:0008017">
    <property type="term" value="F:microtubule binding"/>
    <property type="evidence" value="ECO:0007669"/>
    <property type="project" value="TreeGrafter"/>
</dbReference>
<dbReference type="OrthoDB" id="415706at2759"/>
<evidence type="ECO:0000256" key="2">
    <source>
        <dbReference type="ARBA" id="ARBA00023134"/>
    </source>
</evidence>
<feature type="domain" description="Dynamin-type G" evidence="5">
    <location>
        <begin position="39"/>
        <end position="326"/>
    </location>
</feature>
<dbReference type="CDD" id="cd08771">
    <property type="entry name" value="DLP_1"/>
    <property type="match status" value="1"/>
</dbReference>
<dbReference type="EMBL" id="ML992501">
    <property type="protein sequence ID" value="KAF2227464.1"/>
    <property type="molecule type" value="Genomic_DNA"/>
</dbReference>
<accession>A0A6A6GNY5</accession>
<dbReference type="Gene3D" id="1.20.120.1240">
    <property type="entry name" value="Dynamin, middle domain"/>
    <property type="match status" value="1"/>
</dbReference>
<dbReference type="GO" id="GO:0005874">
    <property type="term" value="C:microtubule"/>
    <property type="evidence" value="ECO:0007669"/>
    <property type="project" value="TreeGrafter"/>
</dbReference>
<dbReference type="InterPro" id="IPR022812">
    <property type="entry name" value="Dynamin"/>
</dbReference>
<dbReference type="Proteomes" id="UP000799538">
    <property type="component" value="Unassembled WGS sequence"/>
</dbReference>
<dbReference type="GO" id="GO:0005525">
    <property type="term" value="F:GTP binding"/>
    <property type="evidence" value="ECO:0007669"/>
    <property type="project" value="InterPro"/>
</dbReference>
<organism evidence="6 7">
    <name type="scientific">Elsinoe ampelina</name>
    <dbReference type="NCBI Taxonomy" id="302913"/>
    <lineage>
        <taxon>Eukaryota</taxon>
        <taxon>Fungi</taxon>
        <taxon>Dikarya</taxon>
        <taxon>Ascomycota</taxon>
        <taxon>Pezizomycotina</taxon>
        <taxon>Dothideomycetes</taxon>
        <taxon>Dothideomycetidae</taxon>
        <taxon>Myriangiales</taxon>
        <taxon>Elsinoaceae</taxon>
        <taxon>Elsinoe</taxon>
    </lineage>
</organism>
<evidence type="ECO:0000313" key="7">
    <source>
        <dbReference type="Proteomes" id="UP000799538"/>
    </source>
</evidence>
<dbReference type="InterPro" id="IPR020850">
    <property type="entry name" value="GED_dom"/>
</dbReference>
<dbReference type="GO" id="GO:0016020">
    <property type="term" value="C:membrane"/>
    <property type="evidence" value="ECO:0007669"/>
    <property type="project" value="TreeGrafter"/>
</dbReference>
<keyword evidence="2" id="KW-0342">GTP-binding</keyword>
<dbReference type="GO" id="GO:0003924">
    <property type="term" value="F:GTPase activity"/>
    <property type="evidence" value="ECO:0007669"/>
    <property type="project" value="InterPro"/>
</dbReference>
<name>A0A6A6GNY5_9PEZI</name>
<dbReference type="PANTHER" id="PTHR11566:SF66">
    <property type="entry name" value="INTERFERON-INDUCED GTP-BINDING PROTEIN MX"/>
    <property type="match status" value="1"/>
</dbReference>
<dbReference type="InterPro" id="IPR045063">
    <property type="entry name" value="Dynamin_N"/>
</dbReference>
<dbReference type="InterPro" id="IPR027417">
    <property type="entry name" value="P-loop_NTPase"/>
</dbReference>
<dbReference type="SUPFAM" id="SSF52540">
    <property type="entry name" value="P-loop containing nucleoside triphosphate hydrolases"/>
    <property type="match status" value="1"/>
</dbReference>
<reference evidence="7" key="1">
    <citation type="journal article" date="2020" name="Stud. Mycol.">
        <title>101 Dothideomycetes genomes: A test case for predicting lifestyles and emergence of pathogens.</title>
        <authorList>
            <person name="Haridas S."/>
            <person name="Albert R."/>
            <person name="Binder M."/>
            <person name="Bloem J."/>
            <person name="LaButti K."/>
            <person name="Salamov A."/>
            <person name="Andreopoulos B."/>
            <person name="Baker S."/>
            <person name="Barry K."/>
            <person name="Bills G."/>
            <person name="Bluhm B."/>
            <person name="Cannon C."/>
            <person name="Castanera R."/>
            <person name="Culley D."/>
            <person name="Daum C."/>
            <person name="Ezra D."/>
            <person name="Gonzalez J."/>
            <person name="Henrissat B."/>
            <person name="Kuo A."/>
            <person name="Liang C."/>
            <person name="Lipzen A."/>
            <person name="Lutzoni F."/>
            <person name="Magnuson J."/>
            <person name="Mondo S."/>
            <person name="Nolan M."/>
            <person name="Ohm R."/>
            <person name="Pangilinan J."/>
            <person name="Park H.-J."/>
            <person name="Ramirez L."/>
            <person name="Alfaro M."/>
            <person name="Sun H."/>
            <person name="Tritt A."/>
            <person name="Yoshinaga Y."/>
            <person name="Zwiers L.-H."/>
            <person name="Turgeon B."/>
            <person name="Goodwin S."/>
            <person name="Spatafora J."/>
            <person name="Crous P."/>
            <person name="Grigoriev I."/>
        </authorList>
    </citation>
    <scope>NUCLEOTIDE SEQUENCE [LARGE SCALE GENOMIC DNA]</scope>
    <source>
        <strain evidence="7">CECT 20119</strain>
    </source>
</reference>
<dbReference type="GO" id="GO:0048312">
    <property type="term" value="P:intracellular distribution of mitochondria"/>
    <property type="evidence" value="ECO:0007669"/>
    <property type="project" value="TreeGrafter"/>
</dbReference>
<dbReference type="FunFam" id="3.40.50.300:FF:001425">
    <property type="entry name" value="Dynamin GTPase, putative"/>
    <property type="match status" value="1"/>
</dbReference>
<dbReference type="InterPro" id="IPR000375">
    <property type="entry name" value="Dynamin_stalk"/>
</dbReference>
<dbReference type="PANTHER" id="PTHR11566">
    <property type="entry name" value="DYNAMIN"/>
    <property type="match status" value="1"/>
</dbReference>
<feature type="coiled-coil region" evidence="3">
    <location>
        <begin position="318"/>
        <end position="349"/>
    </location>
</feature>